<gene>
    <name evidence="10" type="ORF">GCM10007414_12730</name>
</gene>
<dbReference type="SUPFAM" id="SSF46689">
    <property type="entry name" value="Homeodomain-like"/>
    <property type="match status" value="1"/>
</dbReference>
<evidence type="ECO:0000256" key="6">
    <source>
        <dbReference type="ARBA" id="ARBA00023163"/>
    </source>
</evidence>
<keyword evidence="7" id="KW-0234">DNA repair</keyword>
<keyword evidence="2 10" id="KW-0489">Methyltransferase</keyword>
<evidence type="ECO:0000256" key="1">
    <source>
        <dbReference type="ARBA" id="ARBA00001286"/>
    </source>
</evidence>
<keyword evidence="6" id="KW-0804">Transcription</keyword>
<dbReference type="InterPro" id="IPR036388">
    <property type="entry name" value="WH-like_DNA-bd_sf"/>
</dbReference>
<organism evidence="10 11">
    <name type="scientific">Agarivorans gilvus</name>
    <dbReference type="NCBI Taxonomy" id="680279"/>
    <lineage>
        <taxon>Bacteria</taxon>
        <taxon>Pseudomonadati</taxon>
        <taxon>Pseudomonadota</taxon>
        <taxon>Gammaproteobacteria</taxon>
        <taxon>Alteromonadales</taxon>
        <taxon>Alteromonadaceae</taxon>
        <taxon>Agarivorans</taxon>
    </lineage>
</organism>
<dbReference type="CDD" id="cd06445">
    <property type="entry name" value="ATase"/>
    <property type="match status" value="1"/>
</dbReference>
<dbReference type="Proteomes" id="UP000651977">
    <property type="component" value="Unassembled WGS sequence"/>
</dbReference>
<keyword evidence="3" id="KW-0808">Transferase</keyword>
<sequence length="286" mass="32002">MDVASLPSHHEYQIIAHAMDYLLQHQQQQPELSELAKVIGYSETHMQRLFSQWVGVSPKRFLQYLTLQQAQQQLQYSSSVLDLSQQLGLSSAGRLYDLFVSVQAVTPGEAKMQGEGLVIHYGWGHTPFGCAFIASTSRGICQLSFCESEQADSALQELKLAWPKAELLADQSQAQSLLKQVFSQQQLPAKPLSLWLKGTNFQLQVWQALLNIPYGHVCSYQFLAEHVSSAKATRAVASAVAKNPIAYIIPCHRVIRSNGALGGYRWGLSRKQLMMGREAQLKQREE</sequence>
<dbReference type="RefSeq" id="WP_055734830.1">
    <property type="nucleotide sequence ID" value="NZ_BMDY01000006.1"/>
</dbReference>
<evidence type="ECO:0000256" key="3">
    <source>
        <dbReference type="ARBA" id="ARBA00022679"/>
    </source>
</evidence>
<evidence type="ECO:0000256" key="4">
    <source>
        <dbReference type="ARBA" id="ARBA00022763"/>
    </source>
</evidence>
<reference evidence="11" key="1">
    <citation type="journal article" date="2019" name="Int. J. Syst. Evol. Microbiol.">
        <title>The Global Catalogue of Microorganisms (GCM) 10K type strain sequencing project: providing services to taxonomists for standard genome sequencing and annotation.</title>
        <authorList>
            <consortium name="The Broad Institute Genomics Platform"/>
            <consortium name="The Broad Institute Genome Sequencing Center for Infectious Disease"/>
            <person name="Wu L."/>
            <person name="Ma J."/>
        </authorList>
    </citation>
    <scope>NUCLEOTIDE SEQUENCE [LARGE SCALE GENOMIC DNA]</scope>
    <source>
        <strain evidence="11">CGMCC 1.10131</strain>
    </source>
</reference>
<dbReference type="GO" id="GO:0008168">
    <property type="term" value="F:methyltransferase activity"/>
    <property type="evidence" value="ECO:0007669"/>
    <property type="project" value="UniProtKB-KW"/>
</dbReference>
<keyword evidence="5" id="KW-0805">Transcription regulation</keyword>
<evidence type="ECO:0000256" key="2">
    <source>
        <dbReference type="ARBA" id="ARBA00022603"/>
    </source>
</evidence>
<dbReference type="SMART" id="SM00342">
    <property type="entry name" value="HTH_ARAC"/>
    <property type="match status" value="1"/>
</dbReference>
<dbReference type="SUPFAM" id="SSF46767">
    <property type="entry name" value="Methylated DNA-protein cysteine methyltransferase, C-terminal domain"/>
    <property type="match status" value="1"/>
</dbReference>
<evidence type="ECO:0000313" key="10">
    <source>
        <dbReference type="EMBL" id="GGB01030.1"/>
    </source>
</evidence>
<dbReference type="Gene3D" id="3.30.160.70">
    <property type="entry name" value="Methylated DNA-protein cysteine methyltransferase domain"/>
    <property type="match status" value="1"/>
</dbReference>
<dbReference type="SUPFAM" id="SSF53155">
    <property type="entry name" value="Methylated DNA-protein cysteine methyltransferase domain"/>
    <property type="match status" value="1"/>
</dbReference>
<comment type="catalytic activity">
    <reaction evidence="8">
        <text>a 6-O-methyl-2'-deoxyguanosine in DNA + L-cysteinyl-[protein] = S-methyl-L-cysteinyl-[protein] + a 2'-deoxyguanosine in DNA</text>
        <dbReference type="Rhea" id="RHEA:24000"/>
        <dbReference type="Rhea" id="RHEA-COMP:10131"/>
        <dbReference type="Rhea" id="RHEA-COMP:10132"/>
        <dbReference type="Rhea" id="RHEA-COMP:11367"/>
        <dbReference type="Rhea" id="RHEA-COMP:11368"/>
        <dbReference type="ChEBI" id="CHEBI:29950"/>
        <dbReference type="ChEBI" id="CHEBI:82612"/>
        <dbReference type="ChEBI" id="CHEBI:85445"/>
        <dbReference type="ChEBI" id="CHEBI:85448"/>
        <dbReference type="EC" id="2.1.1.63"/>
    </reaction>
</comment>
<dbReference type="InterPro" id="IPR014048">
    <property type="entry name" value="MethylDNA_cys_MeTrfase_DNA-bd"/>
</dbReference>
<dbReference type="InterPro" id="IPR009057">
    <property type="entry name" value="Homeodomain-like_sf"/>
</dbReference>
<dbReference type="PANTHER" id="PTHR10815:SF13">
    <property type="entry name" value="METHYLATED-DNA--PROTEIN-CYSTEINE METHYLTRANSFERASE"/>
    <property type="match status" value="1"/>
</dbReference>
<dbReference type="GO" id="GO:0032259">
    <property type="term" value="P:methylation"/>
    <property type="evidence" value="ECO:0007669"/>
    <property type="project" value="UniProtKB-KW"/>
</dbReference>
<dbReference type="PANTHER" id="PTHR10815">
    <property type="entry name" value="METHYLATED-DNA--PROTEIN-CYSTEINE METHYLTRANSFERASE"/>
    <property type="match status" value="1"/>
</dbReference>
<dbReference type="PROSITE" id="PS01124">
    <property type="entry name" value="HTH_ARAC_FAMILY_2"/>
    <property type="match status" value="1"/>
</dbReference>
<protein>
    <submittedName>
        <fullName evidence="10">Methylated-DNA--protein-cysteine methyltransferase</fullName>
    </submittedName>
</protein>
<evidence type="ECO:0000259" key="9">
    <source>
        <dbReference type="PROSITE" id="PS01124"/>
    </source>
</evidence>
<dbReference type="NCBIfam" id="TIGR00589">
    <property type="entry name" value="ogt"/>
    <property type="match status" value="1"/>
</dbReference>
<dbReference type="Gene3D" id="1.10.10.60">
    <property type="entry name" value="Homeodomain-like"/>
    <property type="match status" value="1"/>
</dbReference>
<feature type="domain" description="HTH araC/xylS-type" evidence="9">
    <location>
        <begin position="16"/>
        <end position="113"/>
    </location>
</feature>
<evidence type="ECO:0000313" key="11">
    <source>
        <dbReference type="Proteomes" id="UP000651977"/>
    </source>
</evidence>
<name>A0ABQ1HZN6_9ALTE</name>
<evidence type="ECO:0000256" key="5">
    <source>
        <dbReference type="ARBA" id="ARBA00023015"/>
    </source>
</evidence>
<comment type="catalytic activity">
    <reaction evidence="1">
        <text>a 4-O-methyl-thymidine in DNA + L-cysteinyl-[protein] = a thymidine in DNA + S-methyl-L-cysteinyl-[protein]</text>
        <dbReference type="Rhea" id="RHEA:53428"/>
        <dbReference type="Rhea" id="RHEA-COMP:10131"/>
        <dbReference type="Rhea" id="RHEA-COMP:10132"/>
        <dbReference type="Rhea" id="RHEA-COMP:13555"/>
        <dbReference type="Rhea" id="RHEA-COMP:13556"/>
        <dbReference type="ChEBI" id="CHEBI:29950"/>
        <dbReference type="ChEBI" id="CHEBI:82612"/>
        <dbReference type="ChEBI" id="CHEBI:137386"/>
        <dbReference type="ChEBI" id="CHEBI:137387"/>
        <dbReference type="EC" id="2.1.1.63"/>
    </reaction>
</comment>
<evidence type="ECO:0000256" key="8">
    <source>
        <dbReference type="ARBA" id="ARBA00049348"/>
    </source>
</evidence>
<dbReference type="InterPro" id="IPR001497">
    <property type="entry name" value="MethylDNA_cys_MeTrfase_AS"/>
</dbReference>
<dbReference type="InterPro" id="IPR036217">
    <property type="entry name" value="MethylDNA_cys_MeTrfase_DNAb"/>
</dbReference>
<keyword evidence="11" id="KW-1185">Reference proteome</keyword>
<evidence type="ECO:0000256" key="7">
    <source>
        <dbReference type="ARBA" id="ARBA00023204"/>
    </source>
</evidence>
<proteinExistence type="predicted"/>
<keyword evidence="4" id="KW-0227">DNA damage</keyword>
<accession>A0ABQ1HZN6</accession>
<dbReference type="Pfam" id="PF01035">
    <property type="entry name" value="DNA_binding_1"/>
    <property type="match status" value="1"/>
</dbReference>
<dbReference type="Gene3D" id="1.10.10.10">
    <property type="entry name" value="Winged helix-like DNA-binding domain superfamily/Winged helix DNA-binding domain"/>
    <property type="match status" value="1"/>
</dbReference>
<dbReference type="EMBL" id="BMDY01000006">
    <property type="protein sequence ID" value="GGB01030.1"/>
    <property type="molecule type" value="Genomic_DNA"/>
</dbReference>
<dbReference type="InterPro" id="IPR018060">
    <property type="entry name" value="HTH_AraC"/>
</dbReference>
<dbReference type="PROSITE" id="PS00374">
    <property type="entry name" value="MGMT"/>
    <property type="match status" value="1"/>
</dbReference>
<dbReference type="InterPro" id="IPR036631">
    <property type="entry name" value="MGMT_N_sf"/>
</dbReference>
<dbReference type="Pfam" id="PF12833">
    <property type="entry name" value="HTH_18"/>
    <property type="match status" value="1"/>
</dbReference>
<comment type="caution">
    <text evidence="10">The sequence shown here is derived from an EMBL/GenBank/DDBJ whole genome shotgun (WGS) entry which is preliminary data.</text>
</comment>